<organism evidence="1 2">
    <name type="scientific">Canicola haemoglobinophilus</name>
    <dbReference type="NCBI Taxonomy" id="733"/>
    <lineage>
        <taxon>Bacteria</taxon>
        <taxon>Pseudomonadati</taxon>
        <taxon>Pseudomonadota</taxon>
        <taxon>Gammaproteobacteria</taxon>
        <taxon>Pasteurellales</taxon>
        <taxon>Pasteurellaceae</taxon>
        <taxon>Canicola</taxon>
    </lineage>
</organism>
<dbReference type="AlphaFoldDB" id="A0AB38H5G7"/>
<proteinExistence type="predicted"/>
<reference evidence="1 2" key="1">
    <citation type="submission" date="2018-06" db="EMBL/GenBank/DDBJ databases">
        <authorList>
            <consortium name="Pathogen Informatics"/>
            <person name="Doyle S."/>
        </authorList>
    </citation>
    <scope>NUCLEOTIDE SEQUENCE [LARGE SCALE GENOMIC DNA]</scope>
    <source>
        <strain evidence="1 2">NCTC8540</strain>
    </source>
</reference>
<protein>
    <submittedName>
        <fullName evidence="1">Uncharacterized protein</fullName>
    </submittedName>
</protein>
<evidence type="ECO:0000313" key="2">
    <source>
        <dbReference type="Proteomes" id="UP000254496"/>
    </source>
</evidence>
<name>A0AB38H5G7_9PAST</name>
<evidence type="ECO:0000313" key="1">
    <source>
        <dbReference type="EMBL" id="STO67564.1"/>
    </source>
</evidence>
<sequence>MQFINHLVEQLEQDAELLAQIKANSFEIAKYGKLPDAVKKAIIRALSSYHNLADLLLKNSDKSFEQVLEMVYHLIKTKLQ</sequence>
<dbReference type="Proteomes" id="UP000254496">
    <property type="component" value="Unassembled WGS sequence"/>
</dbReference>
<gene>
    <name evidence="1" type="ORF">NCTC8540_00026</name>
</gene>
<accession>A0AB38H5G7</accession>
<dbReference type="RefSeq" id="WP_218623434.1">
    <property type="nucleotide sequence ID" value="NZ_UGHE01000002.1"/>
</dbReference>
<comment type="caution">
    <text evidence="1">The sequence shown here is derived from an EMBL/GenBank/DDBJ whole genome shotgun (WGS) entry which is preliminary data.</text>
</comment>
<dbReference type="EMBL" id="UGHJ01000001">
    <property type="protein sequence ID" value="STO67564.1"/>
    <property type="molecule type" value="Genomic_DNA"/>
</dbReference>